<dbReference type="PANTHER" id="PTHR10091:SF0">
    <property type="entry name" value="GALACTOSE MUTAROTASE"/>
    <property type="match status" value="1"/>
</dbReference>
<organism evidence="13">
    <name type="scientific">Caulobacter sp. 73W</name>
    <dbReference type="NCBI Taxonomy" id="3161137"/>
    <lineage>
        <taxon>Bacteria</taxon>
        <taxon>Pseudomonadati</taxon>
        <taxon>Pseudomonadota</taxon>
        <taxon>Alphaproteobacteria</taxon>
        <taxon>Caulobacterales</taxon>
        <taxon>Caulobacteraceae</taxon>
        <taxon>Caulobacter</taxon>
    </lineage>
</organism>
<dbReference type="InterPro" id="IPR015443">
    <property type="entry name" value="Aldose_1-epimerase"/>
</dbReference>
<sequence length="389" mass="41386">MAKTKSIVLAACAAVCLTAGGAQAATAARSEFGKLADGRAVGAVTLANGRGVSATVIAWGATLQSVVMPDRDGKRADVALGYDNMGDYIAKPQYFGTTVGRFANRLAAGRFTLDGKTYQTPVNNGANALHGGTAGFDKVLWEIVSVKDGPQASVTLRYVSPDGDQGYPGAMTVNATYSLDERDQLTVEYTATTDKTTIVNITNHAYWNLSGEGSANGAMGHLLTIPAKSYLPTDAGAIPTGEFRPVAGTVFDFRKPRAVGDRVRDASDQQIVFGRGYDHNWVIGRKVIDGQQLMARVQDPASGRSFELWSNQPGVQFYSGNFLDGTSHGKSKAVYRMGDTIVLEPQNFPDAPNQKGFPSARLEPGQTYRNVMTFRLNSGRLNSGAPAGK</sequence>
<dbReference type="AlphaFoldDB" id="A0AB39KWS4"/>
<dbReference type="Pfam" id="PF01263">
    <property type="entry name" value="Aldose_epim"/>
    <property type="match status" value="1"/>
</dbReference>
<dbReference type="GO" id="GO:0005737">
    <property type="term" value="C:cytoplasm"/>
    <property type="evidence" value="ECO:0007669"/>
    <property type="project" value="TreeGrafter"/>
</dbReference>
<keyword evidence="12" id="KW-0732">Signal</keyword>
<accession>A0AB39KWS4</accession>
<evidence type="ECO:0000313" key="13">
    <source>
        <dbReference type="EMBL" id="XDO98447.1"/>
    </source>
</evidence>
<evidence type="ECO:0000256" key="8">
    <source>
        <dbReference type="PIRNR" id="PIRNR005096"/>
    </source>
</evidence>
<dbReference type="RefSeq" id="WP_369062322.1">
    <property type="nucleotide sequence ID" value="NZ_CP158375.1"/>
</dbReference>
<dbReference type="EC" id="5.1.3.3" evidence="4 8"/>
<dbReference type="SUPFAM" id="SSF74650">
    <property type="entry name" value="Galactose mutarotase-like"/>
    <property type="match status" value="1"/>
</dbReference>
<keyword evidence="6 8" id="KW-0413">Isomerase</keyword>
<evidence type="ECO:0000256" key="9">
    <source>
        <dbReference type="PIRSR" id="PIRSR005096-1"/>
    </source>
</evidence>
<feature type="active site" description="Proton acceptor" evidence="9">
    <location>
        <position position="344"/>
    </location>
</feature>
<name>A0AB39KWS4_9CAUL</name>
<comment type="similarity">
    <text evidence="3 8">Belongs to the aldose epimerase family.</text>
</comment>
<comment type="pathway">
    <text evidence="2 8">Carbohydrate metabolism; hexose metabolism.</text>
</comment>
<keyword evidence="7 8" id="KW-0119">Carbohydrate metabolism</keyword>
<evidence type="ECO:0000256" key="12">
    <source>
        <dbReference type="SAM" id="SignalP"/>
    </source>
</evidence>
<dbReference type="InterPro" id="IPR011013">
    <property type="entry name" value="Gal_mutarotase_sf_dom"/>
</dbReference>
<dbReference type="InterPro" id="IPR008183">
    <property type="entry name" value="Aldose_1/G6P_1-epimerase"/>
</dbReference>
<evidence type="ECO:0000256" key="7">
    <source>
        <dbReference type="ARBA" id="ARBA00023277"/>
    </source>
</evidence>
<dbReference type="GO" id="GO:0033499">
    <property type="term" value="P:galactose catabolic process via UDP-galactose, Leloir pathway"/>
    <property type="evidence" value="ECO:0007669"/>
    <property type="project" value="TreeGrafter"/>
</dbReference>
<evidence type="ECO:0000256" key="6">
    <source>
        <dbReference type="ARBA" id="ARBA00023235"/>
    </source>
</evidence>
<feature type="signal peptide" evidence="12">
    <location>
        <begin position="1"/>
        <end position="24"/>
    </location>
</feature>
<proteinExistence type="inferred from homology"/>
<dbReference type="InterPro" id="IPR014718">
    <property type="entry name" value="GH-type_carb-bd"/>
</dbReference>
<evidence type="ECO:0000256" key="1">
    <source>
        <dbReference type="ARBA" id="ARBA00001614"/>
    </source>
</evidence>
<dbReference type="GO" id="GO:0030246">
    <property type="term" value="F:carbohydrate binding"/>
    <property type="evidence" value="ECO:0007669"/>
    <property type="project" value="InterPro"/>
</dbReference>
<evidence type="ECO:0000256" key="10">
    <source>
        <dbReference type="PIRSR" id="PIRSR005096-2"/>
    </source>
</evidence>
<dbReference type="GO" id="GO:0004034">
    <property type="term" value="F:aldose 1-epimerase activity"/>
    <property type="evidence" value="ECO:0007669"/>
    <property type="project" value="UniProtKB-EC"/>
</dbReference>
<dbReference type="PROSITE" id="PS00545">
    <property type="entry name" value="ALDOSE_1_EPIMERASE"/>
    <property type="match status" value="1"/>
</dbReference>
<evidence type="ECO:0000256" key="4">
    <source>
        <dbReference type="ARBA" id="ARBA00013185"/>
    </source>
</evidence>
<feature type="chain" id="PRO_5044244110" description="Aldose 1-epimerase" evidence="12">
    <location>
        <begin position="25"/>
        <end position="389"/>
    </location>
</feature>
<dbReference type="Gene3D" id="2.70.98.10">
    <property type="match status" value="1"/>
</dbReference>
<dbReference type="GO" id="GO:0006006">
    <property type="term" value="P:glucose metabolic process"/>
    <property type="evidence" value="ECO:0007669"/>
    <property type="project" value="TreeGrafter"/>
</dbReference>
<gene>
    <name evidence="13" type="ORF">ABOZ73_08545</name>
</gene>
<dbReference type="CDD" id="cd09019">
    <property type="entry name" value="galactose_mutarotase_like"/>
    <property type="match status" value="1"/>
</dbReference>
<dbReference type="EMBL" id="CP158375">
    <property type="protein sequence ID" value="XDO98447.1"/>
    <property type="molecule type" value="Genomic_DNA"/>
</dbReference>
<protein>
    <recommendedName>
        <fullName evidence="5 8">Aldose 1-epimerase</fullName>
        <ecNumber evidence="4 8">5.1.3.3</ecNumber>
    </recommendedName>
</protein>
<evidence type="ECO:0000256" key="5">
    <source>
        <dbReference type="ARBA" id="ARBA00014165"/>
    </source>
</evidence>
<dbReference type="PIRSF" id="PIRSF005096">
    <property type="entry name" value="GALM"/>
    <property type="match status" value="1"/>
</dbReference>
<dbReference type="PANTHER" id="PTHR10091">
    <property type="entry name" value="ALDOSE-1-EPIMERASE"/>
    <property type="match status" value="1"/>
</dbReference>
<comment type="catalytic activity">
    <reaction evidence="1 8">
        <text>alpha-D-glucose = beta-D-glucose</text>
        <dbReference type="Rhea" id="RHEA:10264"/>
        <dbReference type="ChEBI" id="CHEBI:15903"/>
        <dbReference type="ChEBI" id="CHEBI:17925"/>
        <dbReference type="EC" id="5.1.3.3"/>
    </reaction>
</comment>
<evidence type="ECO:0000256" key="11">
    <source>
        <dbReference type="PIRSR" id="PIRSR005096-3"/>
    </source>
</evidence>
<dbReference type="NCBIfam" id="NF008277">
    <property type="entry name" value="PRK11055.1"/>
    <property type="match status" value="1"/>
</dbReference>
<feature type="binding site" evidence="10">
    <location>
        <position position="278"/>
    </location>
    <ligand>
        <name>beta-D-galactose</name>
        <dbReference type="ChEBI" id="CHEBI:27667"/>
    </ligand>
</feature>
<reference evidence="13" key="1">
    <citation type="submission" date="2024-06" db="EMBL/GenBank/DDBJ databases">
        <title>Caulobacter inopinatus, sp. nov.</title>
        <authorList>
            <person name="Donachie S.P."/>
        </authorList>
    </citation>
    <scope>NUCLEOTIDE SEQUENCE</scope>
    <source>
        <strain evidence="13">73W</strain>
    </source>
</reference>
<evidence type="ECO:0000256" key="3">
    <source>
        <dbReference type="ARBA" id="ARBA00006206"/>
    </source>
</evidence>
<evidence type="ECO:0000256" key="2">
    <source>
        <dbReference type="ARBA" id="ARBA00005028"/>
    </source>
</evidence>
<dbReference type="InterPro" id="IPR047215">
    <property type="entry name" value="Galactose_mutarotase-like"/>
</dbReference>
<dbReference type="InterPro" id="IPR018052">
    <property type="entry name" value="Ald1_epimerase_CS"/>
</dbReference>
<feature type="active site" description="Proton donor" evidence="9">
    <location>
        <position position="204"/>
    </location>
</feature>
<feature type="binding site" evidence="11">
    <location>
        <begin position="104"/>
        <end position="105"/>
    </location>
    <ligand>
        <name>beta-D-galactose</name>
        <dbReference type="ChEBI" id="CHEBI:27667"/>
    </ligand>
</feature>
<feature type="binding site" evidence="11">
    <location>
        <begin position="204"/>
        <end position="206"/>
    </location>
    <ligand>
        <name>beta-D-galactose</name>
        <dbReference type="ChEBI" id="CHEBI:27667"/>
    </ligand>
</feature>